<gene>
    <name evidence="1" type="ORF">GALMADRAFT_229686</name>
</gene>
<organism evidence="1 2">
    <name type="scientific">Galerina marginata (strain CBS 339.88)</name>
    <dbReference type="NCBI Taxonomy" id="685588"/>
    <lineage>
        <taxon>Eukaryota</taxon>
        <taxon>Fungi</taxon>
        <taxon>Dikarya</taxon>
        <taxon>Basidiomycota</taxon>
        <taxon>Agaricomycotina</taxon>
        <taxon>Agaricomycetes</taxon>
        <taxon>Agaricomycetidae</taxon>
        <taxon>Agaricales</taxon>
        <taxon>Agaricineae</taxon>
        <taxon>Strophariaceae</taxon>
        <taxon>Galerina</taxon>
    </lineage>
</organism>
<protein>
    <submittedName>
        <fullName evidence="1">Uncharacterized protein</fullName>
    </submittedName>
</protein>
<proteinExistence type="predicted"/>
<dbReference type="EMBL" id="KL142393">
    <property type="protein sequence ID" value="KDR71398.1"/>
    <property type="molecule type" value="Genomic_DNA"/>
</dbReference>
<evidence type="ECO:0000313" key="1">
    <source>
        <dbReference type="EMBL" id="KDR71398.1"/>
    </source>
</evidence>
<keyword evidence="2" id="KW-1185">Reference proteome</keyword>
<evidence type="ECO:0000313" key="2">
    <source>
        <dbReference type="Proteomes" id="UP000027222"/>
    </source>
</evidence>
<name>A0A067SXB1_GALM3</name>
<dbReference type="AlphaFoldDB" id="A0A067SXB1"/>
<dbReference type="HOGENOM" id="CLU_1906883_0_0_1"/>
<accession>A0A067SXB1</accession>
<dbReference type="Proteomes" id="UP000027222">
    <property type="component" value="Unassembled WGS sequence"/>
</dbReference>
<reference evidence="2" key="1">
    <citation type="journal article" date="2014" name="Proc. Natl. Acad. Sci. U.S.A.">
        <title>Extensive sampling of basidiomycete genomes demonstrates inadequacy of the white-rot/brown-rot paradigm for wood decay fungi.</title>
        <authorList>
            <person name="Riley R."/>
            <person name="Salamov A.A."/>
            <person name="Brown D.W."/>
            <person name="Nagy L.G."/>
            <person name="Floudas D."/>
            <person name="Held B.W."/>
            <person name="Levasseur A."/>
            <person name="Lombard V."/>
            <person name="Morin E."/>
            <person name="Otillar R."/>
            <person name="Lindquist E.A."/>
            <person name="Sun H."/>
            <person name="LaButti K.M."/>
            <person name="Schmutz J."/>
            <person name="Jabbour D."/>
            <person name="Luo H."/>
            <person name="Baker S.E."/>
            <person name="Pisabarro A.G."/>
            <person name="Walton J.D."/>
            <person name="Blanchette R.A."/>
            <person name="Henrissat B."/>
            <person name="Martin F."/>
            <person name="Cullen D."/>
            <person name="Hibbett D.S."/>
            <person name="Grigoriev I.V."/>
        </authorList>
    </citation>
    <scope>NUCLEOTIDE SEQUENCE [LARGE SCALE GENOMIC DNA]</scope>
    <source>
        <strain evidence="2">CBS 339.88</strain>
    </source>
</reference>
<sequence length="133" mass="14574">MQYSGSTLRAVSPPPFATEYPCSQFMRAKAGRFCCLDFGGIRAAEDSAWFSSYPPLPLLWNLFRYHVGCGEGFRFSPQLPPSLPLVNIVGTFDCIEFMWRSQARHTTPLAVVAGRSDTATSSMGASATIARPD</sequence>